<dbReference type="AlphaFoldDB" id="A0A183DP02"/>
<keyword evidence="5" id="KW-1185">Reference proteome</keyword>
<dbReference type="Gene3D" id="2.30.30.1040">
    <property type="match status" value="1"/>
</dbReference>
<evidence type="ECO:0000313" key="4">
    <source>
        <dbReference type="EMBL" id="VDN17449.1"/>
    </source>
</evidence>
<name>A0A183DP02_9BILA</name>
<dbReference type="Pfam" id="PF25313">
    <property type="entry name" value="BRWD_AD"/>
    <property type="match status" value="1"/>
</dbReference>
<keyword evidence="1 2" id="KW-0103">Bromodomain</keyword>
<evidence type="ECO:0000256" key="1">
    <source>
        <dbReference type="ARBA" id="ARBA00023117"/>
    </source>
</evidence>
<evidence type="ECO:0000259" key="3">
    <source>
        <dbReference type="PROSITE" id="PS50014"/>
    </source>
</evidence>
<accession>A0A183DP02</accession>
<protein>
    <submittedName>
        <fullName evidence="6">Bromo domain-containing protein</fullName>
    </submittedName>
</protein>
<dbReference type="PROSITE" id="PS50014">
    <property type="entry name" value="BROMODOMAIN_2"/>
    <property type="match status" value="1"/>
</dbReference>
<dbReference type="PROSITE" id="PS00633">
    <property type="entry name" value="BROMODOMAIN_1"/>
    <property type="match status" value="1"/>
</dbReference>
<evidence type="ECO:0000313" key="5">
    <source>
        <dbReference type="Proteomes" id="UP000271098"/>
    </source>
</evidence>
<dbReference type="EMBL" id="UYRT01077977">
    <property type="protein sequence ID" value="VDN17449.1"/>
    <property type="molecule type" value="Genomic_DNA"/>
</dbReference>
<reference evidence="4 5" key="2">
    <citation type="submission" date="2018-11" db="EMBL/GenBank/DDBJ databases">
        <authorList>
            <consortium name="Pathogen Informatics"/>
        </authorList>
    </citation>
    <scope>NUCLEOTIDE SEQUENCE [LARGE SCALE GENOMIC DNA]</scope>
</reference>
<dbReference type="InterPro" id="IPR036427">
    <property type="entry name" value="Bromodomain-like_sf"/>
</dbReference>
<feature type="domain" description="Bromo" evidence="3">
    <location>
        <begin position="225"/>
        <end position="295"/>
    </location>
</feature>
<dbReference type="InterPro" id="IPR052060">
    <property type="entry name" value="Bromo_WD_repeat"/>
</dbReference>
<dbReference type="GO" id="GO:0006357">
    <property type="term" value="P:regulation of transcription by RNA polymerase II"/>
    <property type="evidence" value="ECO:0007669"/>
    <property type="project" value="TreeGrafter"/>
</dbReference>
<dbReference type="GO" id="GO:0007010">
    <property type="term" value="P:cytoskeleton organization"/>
    <property type="evidence" value="ECO:0007669"/>
    <property type="project" value="TreeGrafter"/>
</dbReference>
<dbReference type="PANTHER" id="PTHR16266">
    <property type="entry name" value="WD REPEAT DOMAIN 9"/>
    <property type="match status" value="1"/>
</dbReference>
<dbReference type="Proteomes" id="UP000271098">
    <property type="component" value="Unassembled WGS sequence"/>
</dbReference>
<dbReference type="SMART" id="SM00297">
    <property type="entry name" value="BROMO"/>
    <property type="match status" value="1"/>
</dbReference>
<reference evidence="6" key="1">
    <citation type="submission" date="2016-06" db="UniProtKB">
        <authorList>
            <consortium name="WormBaseParasite"/>
        </authorList>
    </citation>
    <scope>IDENTIFICATION</scope>
</reference>
<dbReference type="WBParaSite" id="GPUH_0001045601-mRNA-1">
    <property type="protein sequence ID" value="GPUH_0001045601-mRNA-1"/>
    <property type="gene ID" value="GPUH_0001045601"/>
</dbReference>
<evidence type="ECO:0000256" key="2">
    <source>
        <dbReference type="PROSITE-ProRule" id="PRU00035"/>
    </source>
</evidence>
<dbReference type="Gene3D" id="1.20.920.10">
    <property type="entry name" value="Bromodomain-like"/>
    <property type="match status" value="1"/>
</dbReference>
<evidence type="ECO:0000313" key="6">
    <source>
        <dbReference type="WBParaSite" id="GPUH_0001045601-mRNA-1"/>
    </source>
</evidence>
<dbReference type="OrthoDB" id="10265743at2759"/>
<dbReference type="Pfam" id="PF00439">
    <property type="entry name" value="Bromodomain"/>
    <property type="match status" value="1"/>
</dbReference>
<organism evidence="6">
    <name type="scientific">Gongylonema pulchrum</name>
    <dbReference type="NCBI Taxonomy" id="637853"/>
    <lineage>
        <taxon>Eukaryota</taxon>
        <taxon>Metazoa</taxon>
        <taxon>Ecdysozoa</taxon>
        <taxon>Nematoda</taxon>
        <taxon>Chromadorea</taxon>
        <taxon>Rhabditida</taxon>
        <taxon>Spirurina</taxon>
        <taxon>Spiruromorpha</taxon>
        <taxon>Spiruroidea</taxon>
        <taxon>Gongylonematidae</taxon>
        <taxon>Gongylonema</taxon>
    </lineage>
</organism>
<dbReference type="InterPro" id="IPR018359">
    <property type="entry name" value="Bromodomain_CS"/>
</dbReference>
<gene>
    <name evidence="4" type="ORF">GPUH_LOCUS10443</name>
</gene>
<proteinExistence type="predicted"/>
<dbReference type="InterPro" id="IPR057451">
    <property type="entry name" value="BRWD/PHIP_AD"/>
</dbReference>
<dbReference type="SUPFAM" id="SSF47370">
    <property type="entry name" value="Bromodomain"/>
    <property type="match status" value="1"/>
</dbReference>
<dbReference type="GO" id="GO:0008360">
    <property type="term" value="P:regulation of cell shape"/>
    <property type="evidence" value="ECO:0007669"/>
    <property type="project" value="TreeGrafter"/>
</dbReference>
<dbReference type="GO" id="GO:0005634">
    <property type="term" value="C:nucleus"/>
    <property type="evidence" value="ECO:0007669"/>
    <property type="project" value="TreeGrafter"/>
</dbReference>
<sequence>YVTPRLRPLAHLNAEEFCIVEEVSAFYINSNPKTLNIYVQILKCFPKFAPEVKYLRKPYRLIALKLAQTSAAGVRTGLTHALPPRNLVFFFCRYHDMENVPDFIILRHLYDESVAHRYQPGTRIETILDNHWWTGTIDKKEVHDEENYPRSNWYCLTVRWDTGEDEKMSPWDVQPLLPHRRSGIASEEDQVLFSQYPVDEQHWRGAVKGIRACSDRIIEAIKSLENDPDVKPFTAPVSLVEYPDYLWDVDYPIDLSTIRQRVENRFYRKQVALEQDIRYIAVNARLFNQPNSEIVRNSRVLVETLISYLK</sequence>
<dbReference type="InterPro" id="IPR001487">
    <property type="entry name" value="Bromodomain"/>
</dbReference>
<dbReference type="PRINTS" id="PR00503">
    <property type="entry name" value="BROMODOMAIN"/>
</dbReference>
<dbReference type="PANTHER" id="PTHR16266:SF17">
    <property type="entry name" value="BRWD3"/>
    <property type="match status" value="1"/>
</dbReference>